<gene>
    <name evidence="2" type="ORF">GTHE00462_LOCUS38760</name>
</gene>
<evidence type="ECO:0000313" key="2">
    <source>
        <dbReference type="EMBL" id="CAE2340306.1"/>
    </source>
</evidence>
<protein>
    <submittedName>
        <fullName evidence="2">Uncharacterized protein</fullName>
    </submittedName>
</protein>
<reference evidence="2" key="1">
    <citation type="submission" date="2021-01" db="EMBL/GenBank/DDBJ databases">
        <authorList>
            <person name="Corre E."/>
            <person name="Pelletier E."/>
            <person name="Niang G."/>
            <person name="Scheremetjew M."/>
            <person name="Finn R."/>
            <person name="Kale V."/>
            <person name="Holt S."/>
            <person name="Cochrane G."/>
            <person name="Meng A."/>
            <person name="Brown T."/>
            <person name="Cohen L."/>
        </authorList>
    </citation>
    <scope>NUCLEOTIDE SEQUENCE</scope>
    <source>
        <strain evidence="2">CCMP 2712</strain>
    </source>
</reference>
<evidence type="ECO:0000256" key="1">
    <source>
        <dbReference type="SAM" id="Phobius"/>
    </source>
</evidence>
<dbReference type="PANTHER" id="PTHR36970:SF1">
    <property type="entry name" value="BESTROPHIN HOMOLOG"/>
    <property type="match status" value="1"/>
</dbReference>
<accession>A0A7S4PN09</accession>
<feature type="transmembrane region" description="Helical" evidence="1">
    <location>
        <begin position="276"/>
        <end position="295"/>
    </location>
</feature>
<dbReference type="AlphaFoldDB" id="A0A7S4PN09"/>
<organism evidence="2">
    <name type="scientific">Guillardia theta</name>
    <name type="common">Cryptophyte</name>
    <name type="synonym">Cryptomonas phi</name>
    <dbReference type="NCBI Taxonomy" id="55529"/>
    <lineage>
        <taxon>Eukaryota</taxon>
        <taxon>Cryptophyceae</taxon>
        <taxon>Pyrenomonadales</taxon>
        <taxon>Geminigeraceae</taxon>
        <taxon>Guillardia</taxon>
    </lineage>
</organism>
<feature type="transmembrane region" description="Helical" evidence="1">
    <location>
        <begin position="50"/>
        <end position="73"/>
    </location>
</feature>
<keyword evidence="1" id="KW-0472">Membrane</keyword>
<keyword evidence="1" id="KW-0812">Transmembrane</keyword>
<name>A0A7S4PN09_GUITH</name>
<dbReference type="EMBL" id="HBKN01049604">
    <property type="protein sequence ID" value="CAE2340306.1"/>
    <property type="molecule type" value="Transcribed_RNA"/>
</dbReference>
<dbReference type="PANTHER" id="PTHR36970">
    <property type="entry name" value="UNNAMED PRODUCT"/>
    <property type="match status" value="1"/>
</dbReference>
<keyword evidence="1" id="KW-1133">Transmembrane helix</keyword>
<feature type="transmembrane region" description="Helical" evidence="1">
    <location>
        <begin position="85"/>
        <end position="105"/>
    </location>
</feature>
<feature type="transmembrane region" description="Helical" evidence="1">
    <location>
        <begin position="236"/>
        <end position="256"/>
    </location>
</feature>
<sequence length="353" mass="39565">MSSMVGPSATGEKQIKYTRLNVAPPQANRNEADQPLSSKFLQNIQIITRGVAYCLSGHVCTIGAATVVAIFICSRAFLNIRFTTSLEVVAYGTVFPLTFGIQVAFDNRERALDGLACIKSMIASIFFLLKSWEVGKGGKIQRAFTPYFNELVENMQKYCIREQVRHSDGQESADHLVYDTFAKIAAEIELQSSTLGYESGTKGGQMGKGRAWECLKRMICAWEDVKMARCYISPRGLRCFCFFTIHVAPIVLAPYWLDFCKSEQGAETLDPLYGCYSAYFLGITFSVILITLHRIRDALDSPFTTTDFDQIKWQFWKEQMTQLNSFGPNGPELRESLGYGVGCHGEMAERGCY</sequence>
<proteinExistence type="predicted"/>